<dbReference type="Pfam" id="PF03446">
    <property type="entry name" value="NAD_binding_2"/>
    <property type="match status" value="1"/>
</dbReference>
<dbReference type="FunCoup" id="D8ID99">
    <property type="interactions" value="305"/>
</dbReference>
<dbReference type="RefSeq" id="WP_013244075.1">
    <property type="nucleotide sequence ID" value="NC_014330.1"/>
</dbReference>
<dbReference type="KEGG" id="bpo:BP951000_1132"/>
<accession>D8ID99</accession>
<dbReference type="SUPFAM" id="SSF51735">
    <property type="entry name" value="NAD(P)-binding Rossmann-fold domains"/>
    <property type="match status" value="1"/>
</dbReference>
<dbReference type="GO" id="GO:0006574">
    <property type="term" value="P:L-valine catabolic process"/>
    <property type="evidence" value="ECO:0007669"/>
    <property type="project" value="TreeGrafter"/>
</dbReference>
<dbReference type="EMBL" id="CP002025">
    <property type="protein sequence ID" value="ADK31122.1"/>
    <property type="molecule type" value="Genomic_DNA"/>
</dbReference>
<protein>
    <submittedName>
        <fullName evidence="6">3-hydroxyisobutyrate dehydrogenase</fullName>
    </submittedName>
</protein>
<dbReference type="GO" id="GO:0008442">
    <property type="term" value="F:3-hydroxyisobutyrate dehydrogenase activity"/>
    <property type="evidence" value="ECO:0007669"/>
    <property type="project" value="TreeGrafter"/>
</dbReference>
<evidence type="ECO:0000256" key="1">
    <source>
        <dbReference type="ARBA" id="ARBA00023002"/>
    </source>
</evidence>
<dbReference type="GO" id="GO:0050661">
    <property type="term" value="F:NADP binding"/>
    <property type="evidence" value="ECO:0007669"/>
    <property type="project" value="InterPro"/>
</dbReference>
<dbReference type="Gene3D" id="1.10.1040.10">
    <property type="entry name" value="N-(1-d-carboxylethyl)-l-norvaline Dehydrogenase, domain 2"/>
    <property type="match status" value="1"/>
</dbReference>
<keyword evidence="2" id="KW-0520">NAD</keyword>
<dbReference type="eggNOG" id="COG2084">
    <property type="taxonomic scope" value="Bacteria"/>
</dbReference>
<dbReference type="InterPro" id="IPR029154">
    <property type="entry name" value="HIBADH-like_NADP-bd"/>
</dbReference>
<dbReference type="HOGENOM" id="CLU_035117_1_1_12"/>
<dbReference type="GeneID" id="56439697"/>
<dbReference type="InterPro" id="IPR015815">
    <property type="entry name" value="HIBADH-related"/>
</dbReference>
<dbReference type="InParanoid" id="D8ID99"/>
<name>D8ID99_BRAP9</name>
<gene>
    <name evidence="6" type="ordered locus">BP951000_1132</name>
</gene>
<dbReference type="PANTHER" id="PTHR22981:SF84">
    <property type="entry name" value="3-HYDROXYISOBUTYRATE DEHYDROGENASE"/>
    <property type="match status" value="1"/>
</dbReference>
<evidence type="ECO:0000313" key="6">
    <source>
        <dbReference type="EMBL" id="ADK31122.1"/>
    </source>
</evidence>
<evidence type="ECO:0000313" key="7">
    <source>
        <dbReference type="Proteomes" id="UP000000332"/>
    </source>
</evidence>
<dbReference type="GO" id="GO:0051287">
    <property type="term" value="F:NAD binding"/>
    <property type="evidence" value="ECO:0007669"/>
    <property type="project" value="InterPro"/>
</dbReference>
<dbReference type="SUPFAM" id="SSF48179">
    <property type="entry name" value="6-phosphogluconate dehydrogenase C-terminal domain-like"/>
    <property type="match status" value="1"/>
</dbReference>
<feature type="domain" description="6-phosphogluconate dehydrogenase NADP-binding" evidence="4">
    <location>
        <begin position="2"/>
        <end position="160"/>
    </location>
</feature>
<evidence type="ECO:0000259" key="4">
    <source>
        <dbReference type="Pfam" id="PF03446"/>
    </source>
</evidence>
<feature type="domain" description="3-hydroxyisobutyrate dehydrogenase-like NAD-binding" evidence="5">
    <location>
        <begin position="163"/>
        <end position="282"/>
    </location>
</feature>
<dbReference type="STRING" id="759914.BP951000_1132"/>
<dbReference type="Proteomes" id="UP000000332">
    <property type="component" value="Chromosome"/>
</dbReference>
<dbReference type="Gene3D" id="3.40.50.720">
    <property type="entry name" value="NAD(P)-binding Rossmann-like Domain"/>
    <property type="match status" value="1"/>
</dbReference>
<dbReference type="PANTHER" id="PTHR22981">
    <property type="entry name" value="3-HYDROXYISOBUTYRATE DEHYDROGENASE-RELATED"/>
    <property type="match status" value="1"/>
</dbReference>
<evidence type="ECO:0000256" key="2">
    <source>
        <dbReference type="ARBA" id="ARBA00023027"/>
    </source>
</evidence>
<dbReference type="InterPro" id="IPR013328">
    <property type="entry name" value="6PGD_dom2"/>
</dbReference>
<dbReference type="InterPro" id="IPR036291">
    <property type="entry name" value="NAD(P)-bd_dom_sf"/>
</dbReference>
<keyword evidence="7" id="KW-1185">Reference proteome</keyword>
<sequence>MNIGFIGLGIMGDPMCKNIIKKGKDDKVFVYDLFDGKKSEFESLGATWASSSKEVVEKTDVIFSIIPKSEHVLSLSKEIMPALKAGKIWVDMSTIDPQVSIDVSKEVAKTGAIMLDCPLVKSKAAAIDGTLGIYVGGDKATFEKVKDLLLRMGNNVIHLGDNGAGLVMKACHNNLVAQIQNGVNENILLASKFGIDPATFEVAISYGGGQNFYLSSKYKNIAENKYDTAFSVENMHKDVYIADRLAKESNLKLNGMENTKKVYDHAMEMNLGKEDFSATYKAVKDMSNK</sequence>
<feature type="active site" evidence="3">
    <location>
        <position position="169"/>
    </location>
</feature>
<reference evidence="6 7" key="1">
    <citation type="journal article" date="2010" name="PLoS ONE">
        <title>The complete genome sequence of the pathogenic intestinal spirochete Brachyspira pilosicoli and comparison with other Brachyspira genomes.</title>
        <authorList>
            <person name="Wanchanthuek P."/>
            <person name="Bellgard M.I."/>
            <person name="La T."/>
            <person name="Ryan K."/>
            <person name="Moolhuijzen P."/>
            <person name="Chapman B."/>
            <person name="Black M."/>
            <person name="Schibeci D."/>
            <person name="Hunter A."/>
            <person name="Barrero R."/>
            <person name="Phillips N.D."/>
            <person name="Hampson D.J."/>
        </authorList>
    </citation>
    <scope>NUCLEOTIDE SEQUENCE [LARGE SCALE GENOMIC DNA]</scope>
    <source>
        <strain evidence="7">ATCC BAA-1826 / 95/1000</strain>
    </source>
</reference>
<proteinExistence type="predicted"/>
<dbReference type="AlphaFoldDB" id="D8ID99"/>
<evidence type="ECO:0000256" key="3">
    <source>
        <dbReference type="PIRSR" id="PIRSR000103-1"/>
    </source>
</evidence>
<keyword evidence="1" id="KW-0560">Oxidoreductase</keyword>
<organism evidence="6 7">
    <name type="scientific">Brachyspira pilosicoli (strain ATCC BAA-1826 / 95/1000)</name>
    <dbReference type="NCBI Taxonomy" id="759914"/>
    <lineage>
        <taxon>Bacteria</taxon>
        <taxon>Pseudomonadati</taxon>
        <taxon>Spirochaetota</taxon>
        <taxon>Spirochaetia</taxon>
        <taxon>Brachyspirales</taxon>
        <taxon>Brachyspiraceae</taxon>
        <taxon>Brachyspira</taxon>
    </lineage>
</organism>
<dbReference type="InterPro" id="IPR008927">
    <property type="entry name" value="6-PGluconate_DH-like_C_sf"/>
</dbReference>
<dbReference type="InterPro" id="IPR006115">
    <property type="entry name" value="6PGDH_NADP-bd"/>
</dbReference>
<evidence type="ECO:0000259" key="5">
    <source>
        <dbReference type="Pfam" id="PF14833"/>
    </source>
</evidence>
<dbReference type="PIRSF" id="PIRSF000103">
    <property type="entry name" value="HIBADH"/>
    <property type="match status" value="1"/>
</dbReference>
<dbReference type="Pfam" id="PF14833">
    <property type="entry name" value="NAD_binding_11"/>
    <property type="match status" value="1"/>
</dbReference>